<keyword evidence="1 2" id="KW-0694">RNA-binding</keyword>
<dbReference type="GeneID" id="6503639"/>
<dbReference type="SUPFAM" id="SSF54928">
    <property type="entry name" value="RNA-binding domain, RBD"/>
    <property type="match status" value="1"/>
</dbReference>
<evidence type="ECO:0000313" key="5">
    <source>
        <dbReference type="EMBL" id="EDV34468.1"/>
    </source>
</evidence>
<organism evidence="5 7">
    <name type="scientific">Drosophila ananassae</name>
    <name type="common">Fruit fly</name>
    <dbReference type="NCBI Taxonomy" id="7217"/>
    <lineage>
        <taxon>Eukaryota</taxon>
        <taxon>Metazoa</taxon>
        <taxon>Ecdysozoa</taxon>
        <taxon>Arthropoda</taxon>
        <taxon>Hexapoda</taxon>
        <taxon>Insecta</taxon>
        <taxon>Pterygota</taxon>
        <taxon>Neoptera</taxon>
        <taxon>Endopterygota</taxon>
        <taxon>Diptera</taxon>
        <taxon>Brachycera</taxon>
        <taxon>Muscomorpha</taxon>
        <taxon>Ephydroidea</taxon>
        <taxon>Drosophilidae</taxon>
        <taxon>Drosophila</taxon>
        <taxon>Sophophora</taxon>
    </lineage>
</organism>
<evidence type="ECO:0000313" key="6">
    <source>
        <dbReference type="EMBL" id="KPU75158.1"/>
    </source>
</evidence>
<dbReference type="STRING" id="7217.B3MRR3"/>
<evidence type="ECO:0000256" key="1">
    <source>
        <dbReference type="ARBA" id="ARBA00022884"/>
    </source>
</evidence>
<dbReference type="Gene3D" id="3.30.70.330">
    <property type="match status" value="1"/>
</dbReference>
<protein>
    <submittedName>
        <fullName evidence="5">Uncharacterized protein, isoform A</fullName>
    </submittedName>
    <submittedName>
        <fullName evidence="6">Uncharacterized protein, isoform B</fullName>
    </submittedName>
</protein>
<reference evidence="5" key="3">
    <citation type="submission" date="2015-10" db="EMBL/GenBank/DDBJ databases">
        <authorList>
            <consortium name="FlyBase"/>
        </authorList>
    </citation>
    <scope>NUCLEOTIDE SEQUENCE</scope>
    <source>
        <strain evidence="5">TSC#14024-0371.13</strain>
    </source>
</reference>
<feature type="compositionally biased region" description="Acidic residues" evidence="3">
    <location>
        <begin position="60"/>
        <end position="78"/>
    </location>
</feature>
<dbReference type="PANTHER" id="PTHR15481">
    <property type="entry name" value="RIBONUCLEIC ACID BINDING PROTEIN S1"/>
    <property type="match status" value="1"/>
</dbReference>
<dbReference type="SMR" id="B3MRR3"/>
<dbReference type="HOGENOM" id="CLU_361804_0_0_1"/>
<dbReference type="GO" id="GO:0061574">
    <property type="term" value="C:ASAP complex"/>
    <property type="evidence" value="ECO:0007669"/>
    <property type="project" value="TreeGrafter"/>
</dbReference>
<dbReference type="CTD" id="31448"/>
<dbReference type="OMA" id="PAHIWLK"/>
<dbReference type="AlphaFoldDB" id="B3MRR3"/>
<feature type="compositionally biased region" description="Basic and acidic residues" evidence="3">
    <location>
        <begin position="1"/>
        <end position="12"/>
    </location>
</feature>
<dbReference type="GO" id="GO:0000398">
    <property type="term" value="P:mRNA splicing, via spliceosome"/>
    <property type="evidence" value="ECO:0007669"/>
    <property type="project" value="TreeGrafter"/>
</dbReference>
<keyword evidence="7" id="KW-1185">Reference proteome</keyword>
<feature type="compositionally biased region" description="Basic and acidic residues" evidence="3">
    <location>
        <begin position="801"/>
        <end position="814"/>
    </location>
</feature>
<sequence length="857" mass="97692">MDSDGQLEKELERELDEMPVQDLDSDDPDDEFDLMNIEPASSNNKTAIQPEDTIEISSSSEDEEETLQESGEPEASLDIDDRSSDGVMVDSSSESDSDDSDAADRETQLERTFDELHKLPHKSYSQLVKLAEMAFKLNDIERIEKAVALLDSEATVPAHIWLKYLKIILVVTQTSEERKVFEKKCANALKYQYNIPLCEFVVGYLVDKADLKENHVLWAKLLGDYDVERPDFGNSLRTLLKTVKDEKEVSVFQELLKDHCATWECTKEERHVIESHVDGFKRHLEETKSQHTDWDWAKVHSSHVEQVQRSPISENIQNAVIRFVFERCVAKFPTADALWLDYIRFMQDGDESKDLDEDQDALERLKLRLGRGHLSNEALELAKRGVKCRPSVRLNHRYLHLMERADFEQKQVDLEVEALLKRIVPEMDMTVELHLDYLAYRVRNTNVADKEQTASLRDAFQKAWIELSSWYGDLADTRYEIMQLWAQVEYTHLASPANGALIWRQILGYPGSSHRGLLWLSFAQMESEYNSGQGTRDILREALNQPALEDGLMVQELLRRYERCYGTYESIAACQAIELPNEFPIRARRKPIQQQQQPQQQKNTNPRHQPQQQKNTNPRQQQERNAPQQRQQKQQPPKASEQTTFVAPRPVVSAAVAAKPTPQPTSLSEPREAHFKYSTQLETNKIFVRNLYPACTKEELQELFSPFGNIKDVRLVHKLNKQLKGIAYVEFELPAEAQKAVAGRDGCLLGGLKISVAISNPPPKNNPPPSQKWTSSSSDSAKAKVAPKRRMPTTLIPTSLVRKEVAEKKRRLDENAGTEGQEPAGAGPNGKIADSGKDKEEPGASKSNEDFRKLLNL</sequence>
<feature type="compositionally biased region" description="Acidic residues" evidence="3">
    <location>
        <begin position="13"/>
        <end position="33"/>
    </location>
</feature>
<feature type="compositionally biased region" description="Pro residues" evidence="3">
    <location>
        <begin position="760"/>
        <end position="770"/>
    </location>
</feature>
<dbReference type="InterPro" id="IPR003107">
    <property type="entry name" value="HAT"/>
</dbReference>
<dbReference type="InterPro" id="IPR012677">
    <property type="entry name" value="Nucleotide-bd_a/b_plait_sf"/>
</dbReference>
<dbReference type="SUPFAM" id="SSF48452">
    <property type="entry name" value="TPR-like"/>
    <property type="match status" value="1"/>
</dbReference>
<feature type="region of interest" description="Disordered" evidence="3">
    <location>
        <begin position="590"/>
        <end position="646"/>
    </location>
</feature>
<feature type="compositionally biased region" description="Basic and acidic residues" evidence="3">
    <location>
        <begin position="834"/>
        <end position="857"/>
    </location>
</feature>
<dbReference type="GO" id="GO:0007417">
    <property type="term" value="P:central nervous system development"/>
    <property type="evidence" value="ECO:0007669"/>
    <property type="project" value="EnsemblMetazoa"/>
</dbReference>
<dbReference type="GO" id="GO:0005737">
    <property type="term" value="C:cytoplasm"/>
    <property type="evidence" value="ECO:0007669"/>
    <property type="project" value="TreeGrafter"/>
</dbReference>
<dbReference type="Gene3D" id="1.25.40.10">
    <property type="entry name" value="Tetratricopeptide repeat domain"/>
    <property type="match status" value="1"/>
</dbReference>
<gene>
    <name evidence="5" type="primary">Dana\GF20948</name>
    <name evidence="5" type="synonym">dana_GLEANR_4186</name>
    <name evidence="5" type="ORF">GF20948</name>
</gene>
<reference evidence="5 7" key="1">
    <citation type="journal article" date="2007" name="Nature">
        <title>Evolution of genes and genomes on the Drosophila phylogeny.</title>
        <authorList>
            <consortium name="Drosophila 12 Genomes Consortium"/>
            <person name="Clark A.G."/>
            <person name="Eisen M.B."/>
            <person name="Smith D.R."/>
            <person name="Bergman C.M."/>
            <person name="Oliver B."/>
            <person name="Markow T.A."/>
            <person name="Kaufman T.C."/>
            <person name="Kellis M."/>
            <person name="Gelbart W."/>
            <person name="Iyer V.N."/>
            <person name="Pollard D.A."/>
            <person name="Sackton T.B."/>
            <person name="Larracuente A.M."/>
            <person name="Singh N.D."/>
            <person name="Abad J.P."/>
            <person name="Abt D.N."/>
            <person name="Adryan B."/>
            <person name="Aguade M."/>
            <person name="Akashi H."/>
            <person name="Anderson W.W."/>
            <person name="Aquadro C.F."/>
            <person name="Ardell D.H."/>
            <person name="Arguello R."/>
            <person name="Artieri C.G."/>
            <person name="Barbash D.A."/>
            <person name="Barker D."/>
            <person name="Barsanti P."/>
            <person name="Batterham P."/>
            <person name="Batzoglou S."/>
            <person name="Begun D."/>
            <person name="Bhutkar A."/>
            <person name="Blanco E."/>
            <person name="Bosak S.A."/>
            <person name="Bradley R.K."/>
            <person name="Brand A.D."/>
            <person name="Brent M.R."/>
            <person name="Brooks A.N."/>
            <person name="Brown R.H."/>
            <person name="Butlin R.K."/>
            <person name="Caggese C."/>
            <person name="Calvi B.R."/>
            <person name="Bernardo de Carvalho A."/>
            <person name="Caspi A."/>
            <person name="Castrezana S."/>
            <person name="Celniker S.E."/>
            <person name="Chang J.L."/>
            <person name="Chapple C."/>
            <person name="Chatterji S."/>
            <person name="Chinwalla A."/>
            <person name="Civetta A."/>
            <person name="Clifton S.W."/>
            <person name="Comeron J.M."/>
            <person name="Costello J.C."/>
            <person name="Coyne J.A."/>
            <person name="Daub J."/>
            <person name="David R.G."/>
            <person name="Delcher A.L."/>
            <person name="Delehaunty K."/>
            <person name="Do C.B."/>
            <person name="Ebling H."/>
            <person name="Edwards K."/>
            <person name="Eickbush T."/>
            <person name="Evans J.D."/>
            <person name="Filipski A."/>
            <person name="Findeiss S."/>
            <person name="Freyhult E."/>
            <person name="Fulton L."/>
            <person name="Fulton R."/>
            <person name="Garcia A.C."/>
            <person name="Gardiner A."/>
            <person name="Garfield D.A."/>
            <person name="Garvin B.E."/>
            <person name="Gibson G."/>
            <person name="Gilbert D."/>
            <person name="Gnerre S."/>
            <person name="Godfrey J."/>
            <person name="Good R."/>
            <person name="Gotea V."/>
            <person name="Gravely B."/>
            <person name="Greenberg A.J."/>
            <person name="Griffiths-Jones S."/>
            <person name="Gross S."/>
            <person name="Guigo R."/>
            <person name="Gustafson E.A."/>
            <person name="Haerty W."/>
            <person name="Hahn M.W."/>
            <person name="Halligan D.L."/>
            <person name="Halpern A.L."/>
            <person name="Halter G.M."/>
            <person name="Han M.V."/>
            <person name="Heger A."/>
            <person name="Hillier L."/>
            <person name="Hinrichs A.S."/>
            <person name="Holmes I."/>
            <person name="Hoskins R.A."/>
            <person name="Hubisz M.J."/>
            <person name="Hultmark D."/>
            <person name="Huntley M.A."/>
            <person name="Jaffe D.B."/>
            <person name="Jagadeeshan S."/>
            <person name="Jeck W.R."/>
            <person name="Johnson J."/>
            <person name="Jones C.D."/>
            <person name="Jordan W.C."/>
            <person name="Karpen G.H."/>
            <person name="Kataoka E."/>
            <person name="Keightley P.D."/>
            <person name="Kheradpour P."/>
            <person name="Kirkness E.F."/>
            <person name="Koerich L.B."/>
            <person name="Kristiansen K."/>
            <person name="Kudrna D."/>
            <person name="Kulathinal R.J."/>
            <person name="Kumar S."/>
            <person name="Kwok R."/>
            <person name="Lander E."/>
            <person name="Langley C.H."/>
            <person name="Lapoint R."/>
            <person name="Lazzaro B.P."/>
            <person name="Lee S.J."/>
            <person name="Levesque L."/>
            <person name="Li R."/>
            <person name="Lin C.F."/>
            <person name="Lin M.F."/>
            <person name="Lindblad-Toh K."/>
            <person name="Llopart A."/>
            <person name="Long M."/>
            <person name="Low L."/>
            <person name="Lozovsky E."/>
            <person name="Lu J."/>
            <person name="Luo M."/>
            <person name="Machado C.A."/>
            <person name="Makalowski W."/>
            <person name="Marzo M."/>
            <person name="Matsuda M."/>
            <person name="Matzkin L."/>
            <person name="McAllister B."/>
            <person name="McBride C.S."/>
            <person name="McKernan B."/>
            <person name="McKernan K."/>
            <person name="Mendez-Lago M."/>
            <person name="Minx P."/>
            <person name="Mollenhauer M.U."/>
            <person name="Montooth K."/>
            <person name="Mount S.M."/>
            <person name="Mu X."/>
            <person name="Myers E."/>
            <person name="Negre B."/>
            <person name="Newfeld S."/>
            <person name="Nielsen R."/>
            <person name="Noor M.A."/>
            <person name="O'Grady P."/>
            <person name="Pachter L."/>
            <person name="Papaceit M."/>
            <person name="Parisi M.J."/>
            <person name="Parisi M."/>
            <person name="Parts L."/>
            <person name="Pedersen J.S."/>
            <person name="Pesole G."/>
            <person name="Phillippy A.M."/>
            <person name="Ponting C.P."/>
            <person name="Pop M."/>
            <person name="Porcelli D."/>
            <person name="Powell J.R."/>
            <person name="Prohaska S."/>
            <person name="Pruitt K."/>
            <person name="Puig M."/>
            <person name="Quesneville H."/>
            <person name="Ram K.R."/>
            <person name="Rand D."/>
            <person name="Rasmussen M.D."/>
            <person name="Reed L.K."/>
            <person name="Reenan R."/>
            <person name="Reily A."/>
            <person name="Remington K.A."/>
            <person name="Rieger T.T."/>
            <person name="Ritchie M.G."/>
            <person name="Robin C."/>
            <person name="Rogers Y.H."/>
            <person name="Rohde C."/>
            <person name="Rozas J."/>
            <person name="Rubenfield M.J."/>
            <person name="Ruiz A."/>
            <person name="Russo S."/>
            <person name="Salzberg S.L."/>
            <person name="Sanchez-Gracia A."/>
            <person name="Saranga D.J."/>
            <person name="Sato H."/>
            <person name="Schaeffer S.W."/>
            <person name="Schatz M.C."/>
            <person name="Schlenke T."/>
            <person name="Schwartz R."/>
            <person name="Segarra C."/>
            <person name="Singh R.S."/>
            <person name="Sirot L."/>
            <person name="Sirota M."/>
            <person name="Sisneros N.B."/>
            <person name="Smith C.D."/>
            <person name="Smith T.F."/>
            <person name="Spieth J."/>
            <person name="Stage D.E."/>
            <person name="Stark A."/>
            <person name="Stephan W."/>
            <person name="Strausberg R.L."/>
            <person name="Strempel S."/>
            <person name="Sturgill D."/>
            <person name="Sutton G."/>
            <person name="Sutton G.G."/>
            <person name="Tao W."/>
            <person name="Teichmann S."/>
            <person name="Tobari Y.N."/>
            <person name="Tomimura Y."/>
            <person name="Tsolas J.M."/>
            <person name="Valente V.L."/>
            <person name="Venter E."/>
            <person name="Venter J.C."/>
            <person name="Vicario S."/>
            <person name="Vieira F.G."/>
            <person name="Vilella A.J."/>
            <person name="Villasante A."/>
            <person name="Walenz B."/>
            <person name="Wang J."/>
            <person name="Wasserman M."/>
            <person name="Watts T."/>
            <person name="Wilson D."/>
            <person name="Wilson R.K."/>
            <person name="Wing R.A."/>
            <person name="Wolfner M.F."/>
            <person name="Wong A."/>
            <person name="Wong G.K."/>
            <person name="Wu C.I."/>
            <person name="Wu G."/>
            <person name="Yamamoto D."/>
            <person name="Yang H.P."/>
            <person name="Yang S.P."/>
            <person name="Yorke J.A."/>
            <person name="Yoshida K."/>
            <person name="Zdobnov E."/>
            <person name="Zhang P."/>
            <person name="Zhang Y."/>
            <person name="Zimin A.V."/>
            <person name="Baldwin J."/>
            <person name="Abdouelleil A."/>
            <person name="Abdulkadir J."/>
            <person name="Abebe A."/>
            <person name="Abera B."/>
            <person name="Abreu J."/>
            <person name="Acer S.C."/>
            <person name="Aftuck L."/>
            <person name="Alexander A."/>
            <person name="An P."/>
            <person name="Anderson E."/>
            <person name="Anderson S."/>
            <person name="Arachi H."/>
            <person name="Azer M."/>
            <person name="Bachantsang P."/>
            <person name="Barry A."/>
            <person name="Bayul T."/>
            <person name="Berlin A."/>
            <person name="Bessette D."/>
            <person name="Bloom T."/>
            <person name="Blye J."/>
            <person name="Boguslavskiy L."/>
            <person name="Bonnet C."/>
            <person name="Boukhgalter B."/>
            <person name="Bourzgui I."/>
            <person name="Brown A."/>
            <person name="Cahill P."/>
            <person name="Channer S."/>
            <person name="Cheshatsang Y."/>
            <person name="Chuda L."/>
            <person name="Citroen M."/>
            <person name="Collymore A."/>
            <person name="Cooke P."/>
            <person name="Costello M."/>
            <person name="D'Aco K."/>
            <person name="Daza R."/>
            <person name="De Haan G."/>
            <person name="DeGray S."/>
            <person name="DeMaso C."/>
            <person name="Dhargay N."/>
            <person name="Dooley K."/>
            <person name="Dooley E."/>
            <person name="Doricent M."/>
            <person name="Dorje P."/>
            <person name="Dorjee K."/>
            <person name="Dupes A."/>
            <person name="Elong R."/>
            <person name="Falk J."/>
            <person name="Farina A."/>
            <person name="Faro S."/>
            <person name="Ferguson D."/>
            <person name="Fisher S."/>
            <person name="Foley C.D."/>
            <person name="Franke A."/>
            <person name="Friedrich D."/>
            <person name="Gadbois L."/>
            <person name="Gearin G."/>
            <person name="Gearin C.R."/>
            <person name="Giannoukos G."/>
            <person name="Goode T."/>
            <person name="Graham J."/>
            <person name="Grandbois E."/>
            <person name="Grewal S."/>
            <person name="Gyaltsen K."/>
            <person name="Hafez N."/>
            <person name="Hagos B."/>
            <person name="Hall J."/>
            <person name="Henson C."/>
            <person name="Hollinger A."/>
            <person name="Honan T."/>
            <person name="Huard M.D."/>
            <person name="Hughes L."/>
            <person name="Hurhula B."/>
            <person name="Husby M.E."/>
            <person name="Kamat A."/>
            <person name="Kanga B."/>
            <person name="Kashin S."/>
            <person name="Khazanovich D."/>
            <person name="Kisner P."/>
            <person name="Lance K."/>
            <person name="Lara M."/>
            <person name="Lee W."/>
            <person name="Lennon N."/>
            <person name="Letendre F."/>
            <person name="LeVine R."/>
            <person name="Lipovsky A."/>
            <person name="Liu X."/>
            <person name="Liu J."/>
            <person name="Liu S."/>
            <person name="Lokyitsang T."/>
            <person name="Lokyitsang Y."/>
            <person name="Lubonja R."/>
            <person name="Lui A."/>
            <person name="MacDonald P."/>
            <person name="Magnisalis V."/>
            <person name="Maru K."/>
            <person name="Matthews C."/>
            <person name="McCusker W."/>
            <person name="McDonough S."/>
            <person name="Mehta T."/>
            <person name="Meldrim J."/>
            <person name="Meneus L."/>
            <person name="Mihai O."/>
            <person name="Mihalev A."/>
            <person name="Mihova T."/>
            <person name="Mittelman R."/>
            <person name="Mlenga V."/>
            <person name="Montmayeur A."/>
            <person name="Mulrain L."/>
            <person name="Navidi A."/>
            <person name="Naylor J."/>
            <person name="Negash T."/>
            <person name="Nguyen T."/>
            <person name="Nguyen N."/>
            <person name="Nicol R."/>
            <person name="Norbu C."/>
            <person name="Norbu N."/>
            <person name="Novod N."/>
            <person name="O'Neill B."/>
            <person name="Osman S."/>
            <person name="Markiewicz E."/>
            <person name="Oyono O.L."/>
            <person name="Patti C."/>
            <person name="Phunkhang P."/>
            <person name="Pierre F."/>
            <person name="Priest M."/>
            <person name="Raghuraman S."/>
            <person name="Rege F."/>
            <person name="Reyes R."/>
            <person name="Rise C."/>
            <person name="Rogov P."/>
            <person name="Ross K."/>
            <person name="Ryan E."/>
            <person name="Settipalli S."/>
            <person name="Shea T."/>
            <person name="Sherpa N."/>
            <person name="Shi L."/>
            <person name="Shih D."/>
            <person name="Sparrow T."/>
            <person name="Spaulding J."/>
            <person name="Stalker J."/>
            <person name="Stange-Thomann N."/>
            <person name="Stavropoulos S."/>
            <person name="Stone C."/>
            <person name="Strader C."/>
            <person name="Tesfaye S."/>
            <person name="Thomson T."/>
            <person name="Thoulutsang Y."/>
            <person name="Thoulutsang D."/>
            <person name="Topham K."/>
            <person name="Topping I."/>
            <person name="Tsamla T."/>
            <person name="Vassiliev H."/>
            <person name="Vo A."/>
            <person name="Wangchuk T."/>
            <person name="Wangdi T."/>
            <person name="Weiand M."/>
            <person name="Wilkinson J."/>
            <person name="Wilson A."/>
            <person name="Yadav S."/>
            <person name="Young G."/>
            <person name="Yu Q."/>
            <person name="Zembek L."/>
            <person name="Zhong D."/>
            <person name="Zimmer A."/>
            <person name="Zwirko Z."/>
            <person name="Jaffe D.B."/>
            <person name="Alvarez P."/>
            <person name="Brockman W."/>
            <person name="Butler J."/>
            <person name="Chin C."/>
            <person name="Gnerre S."/>
            <person name="Grabherr M."/>
            <person name="Kleber M."/>
            <person name="Mauceli E."/>
            <person name="MacCallum I."/>
        </authorList>
    </citation>
    <scope>NUCLEOTIDE SEQUENCE [LARGE SCALE GENOMIC DNA]</scope>
    <source>
        <strain evidence="5">TSC#14024-0371.13</strain>
        <strain evidence="7">Tucson 14024-0371.13</strain>
    </source>
</reference>
<feature type="region of interest" description="Disordered" evidence="3">
    <location>
        <begin position="759"/>
        <end position="857"/>
    </location>
</feature>
<dbReference type="SMART" id="SM00386">
    <property type="entry name" value="HAT"/>
    <property type="match status" value="3"/>
</dbReference>
<dbReference type="Pfam" id="PF00076">
    <property type="entry name" value="RRM_1"/>
    <property type="match status" value="1"/>
</dbReference>
<feature type="compositionally biased region" description="Low complexity" evidence="3">
    <location>
        <begin position="609"/>
        <end position="639"/>
    </location>
</feature>
<dbReference type="FunCoup" id="B3MRR3">
    <property type="interactions" value="1400"/>
</dbReference>
<dbReference type="KEGG" id="dan:6503639"/>
<reference evidence="5" key="2">
    <citation type="journal article" date="2008" name="Bioinformatics">
        <title>Assembly reconciliation.</title>
        <authorList>
            <person name="Zimin A.V."/>
            <person name="Smith D.R."/>
            <person name="Sutton G."/>
            <person name="Yorke J.A."/>
        </authorList>
    </citation>
    <scope>NUCLEOTIDE SEQUENCE</scope>
    <source>
        <strain evidence="5">TSC#14024-0371.13</strain>
    </source>
</reference>
<feature type="compositionally biased region" description="Low complexity" evidence="3">
    <location>
        <begin position="771"/>
        <end position="784"/>
    </location>
</feature>
<dbReference type="PANTHER" id="PTHR15481:SF0">
    <property type="entry name" value="LD23870P-RELATED"/>
    <property type="match status" value="1"/>
</dbReference>
<dbReference type="Proteomes" id="UP000007801">
    <property type="component" value="Unassembled WGS sequence"/>
</dbReference>
<evidence type="ECO:0000313" key="7">
    <source>
        <dbReference type="Proteomes" id="UP000007801"/>
    </source>
</evidence>
<name>B3MRR3_DROAN</name>
<dbReference type="EMBL" id="CH902622">
    <property type="protein sequence ID" value="KPU75158.1"/>
    <property type="molecule type" value="Genomic_DNA"/>
</dbReference>
<dbReference type="GO" id="GO:0003723">
    <property type="term" value="F:RNA binding"/>
    <property type="evidence" value="ECO:0007669"/>
    <property type="project" value="UniProtKB-UniRule"/>
</dbReference>
<dbReference type="eggNOG" id="KOG0128">
    <property type="taxonomic scope" value="Eukaryota"/>
</dbReference>
<dbReference type="InterPro" id="IPR000504">
    <property type="entry name" value="RRM_dom"/>
</dbReference>
<dbReference type="SMART" id="SM00360">
    <property type="entry name" value="RRM"/>
    <property type="match status" value="1"/>
</dbReference>
<dbReference type="EMBL" id="CH902622">
    <property type="protein sequence ID" value="EDV34468.1"/>
    <property type="molecule type" value="Genomic_DNA"/>
</dbReference>
<accession>B3MRR3</accession>
<dbReference type="GO" id="GO:0005654">
    <property type="term" value="C:nucleoplasm"/>
    <property type="evidence" value="ECO:0007669"/>
    <property type="project" value="TreeGrafter"/>
</dbReference>
<proteinExistence type="predicted"/>
<evidence type="ECO:0000259" key="4">
    <source>
        <dbReference type="PROSITE" id="PS50102"/>
    </source>
</evidence>
<dbReference type="InterPro" id="IPR035979">
    <property type="entry name" value="RBD_domain_sf"/>
</dbReference>
<evidence type="ECO:0000256" key="3">
    <source>
        <dbReference type="SAM" id="MobiDB-lite"/>
    </source>
</evidence>
<dbReference type="OrthoDB" id="360390at2759"/>
<evidence type="ECO:0000256" key="2">
    <source>
        <dbReference type="PROSITE-ProRule" id="PRU00176"/>
    </source>
</evidence>
<feature type="domain" description="RRM" evidence="4">
    <location>
        <begin position="684"/>
        <end position="761"/>
    </location>
</feature>
<dbReference type="InterPro" id="IPR011990">
    <property type="entry name" value="TPR-like_helical_dom_sf"/>
</dbReference>
<feature type="region of interest" description="Disordered" evidence="3">
    <location>
        <begin position="1"/>
        <end position="105"/>
    </location>
</feature>
<dbReference type="PROSITE" id="PS50102">
    <property type="entry name" value="RRM"/>
    <property type="match status" value="1"/>
</dbReference>